<protein>
    <recommendedName>
        <fullName evidence="20">Acyl-coenzyme A thioesterase 13</fullName>
    </recommendedName>
    <alternativeName>
        <fullName evidence="22">Hotdog-fold thioesterase superfamily member 2</fullName>
    </alternativeName>
    <alternativeName>
        <fullName evidence="21">Palmitoyl-CoA hydrolase</fullName>
    </alternativeName>
    <alternativeName>
        <fullName evidence="23">Thioesterase superfamily member 2</fullName>
    </alternativeName>
</protein>
<evidence type="ECO:0000256" key="15">
    <source>
        <dbReference type="ARBA" id="ARBA00048074"/>
    </source>
</evidence>
<dbReference type="InterPro" id="IPR006683">
    <property type="entry name" value="Thioestr_dom"/>
</dbReference>
<evidence type="ECO:0000256" key="12">
    <source>
        <dbReference type="ARBA" id="ARBA00023242"/>
    </source>
</evidence>
<comment type="subunit">
    <text evidence="19">Homotetramer. Interacts with PCTP.</text>
</comment>
<dbReference type="GO" id="GO:0006629">
    <property type="term" value="P:lipid metabolic process"/>
    <property type="evidence" value="ECO:0007669"/>
    <property type="project" value="UniProtKB-KW"/>
</dbReference>
<keyword evidence="6" id="KW-0963">Cytoplasm</keyword>
<comment type="function">
    <text evidence="18">Catalyzes the hydrolysis of acyl-CoAs into free fatty acids and coenzyme A (CoASH), regulating their respective intracellular levels. Has acyl-CoA thioesterase activity towards medium (C12) and long-chain (C18) fatty acyl-CoA substrates. Can also hydrolyze 3-hydroxyphenylacetyl-CoA and 3,4-dihydroxyphenylacetyl-CoA (in vitro). May play a role in controlling adaptive thermogenesis.</text>
</comment>
<evidence type="ECO:0000256" key="16">
    <source>
        <dbReference type="ARBA" id="ARBA00050199"/>
    </source>
</evidence>
<keyword evidence="10" id="KW-0496">Mitochondrion</keyword>
<dbReference type="AlphaFoldDB" id="A0A1I8J3T7"/>
<evidence type="ECO:0000256" key="7">
    <source>
        <dbReference type="ARBA" id="ARBA00022801"/>
    </source>
</evidence>
<evidence type="ECO:0000256" key="6">
    <source>
        <dbReference type="ARBA" id="ARBA00022490"/>
    </source>
</evidence>
<organism evidence="25 26">
    <name type="scientific">Macrostomum lignano</name>
    <dbReference type="NCBI Taxonomy" id="282301"/>
    <lineage>
        <taxon>Eukaryota</taxon>
        <taxon>Metazoa</taxon>
        <taxon>Spiralia</taxon>
        <taxon>Lophotrochozoa</taxon>
        <taxon>Platyhelminthes</taxon>
        <taxon>Rhabditophora</taxon>
        <taxon>Macrostomorpha</taxon>
        <taxon>Macrostomida</taxon>
        <taxon>Macrostomidae</taxon>
        <taxon>Macrostomum</taxon>
    </lineage>
</organism>
<evidence type="ECO:0000256" key="22">
    <source>
        <dbReference type="ARBA" id="ARBA00081533"/>
    </source>
</evidence>
<dbReference type="GO" id="GO:0005829">
    <property type="term" value="C:cytosol"/>
    <property type="evidence" value="ECO:0007669"/>
    <property type="project" value="UniProtKB-SubCell"/>
</dbReference>
<evidence type="ECO:0000256" key="14">
    <source>
        <dbReference type="ARBA" id="ARBA00047969"/>
    </source>
</evidence>
<comment type="catalytic activity">
    <reaction evidence="14">
        <text>decanoyl-CoA + H2O = decanoate + CoA + H(+)</text>
        <dbReference type="Rhea" id="RHEA:40059"/>
        <dbReference type="ChEBI" id="CHEBI:15377"/>
        <dbReference type="ChEBI" id="CHEBI:15378"/>
        <dbReference type="ChEBI" id="CHEBI:27689"/>
        <dbReference type="ChEBI" id="CHEBI:57287"/>
        <dbReference type="ChEBI" id="CHEBI:61430"/>
    </reaction>
    <physiologicalReaction direction="left-to-right" evidence="14">
        <dbReference type="Rhea" id="RHEA:40060"/>
    </physiologicalReaction>
</comment>
<dbReference type="WBParaSite" id="maker-uti_cns_0045700-snap-gene-0.9-mRNA-1">
    <property type="protein sequence ID" value="maker-uti_cns_0045700-snap-gene-0.9-mRNA-1"/>
    <property type="gene ID" value="maker-uti_cns_0045700-snap-gene-0.9"/>
</dbReference>
<evidence type="ECO:0000259" key="24">
    <source>
        <dbReference type="Pfam" id="PF03061"/>
    </source>
</evidence>
<evidence type="ECO:0000256" key="1">
    <source>
        <dbReference type="ARBA" id="ARBA00004123"/>
    </source>
</evidence>
<keyword evidence="11" id="KW-0206">Cytoskeleton</keyword>
<proteinExistence type="inferred from homology"/>
<evidence type="ECO:0000256" key="11">
    <source>
        <dbReference type="ARBA" id="ARBA00023212"/>
    </source>
</evidence>
<evidence type="ECO:0000256" key="5">
    <source>
        <dbReference type="ARBA" id="ARBA00008324"/>
    </source>
</evidence>
<evidence type="ECO:0000256" key="19">
    <source>
        <dbReference type="ARBA" id="ARBA00064709"/>
    </source>
</evidence>
<comment type="subcellular location">
    <subcellularLocation>
        <location evidence="3">Cytoplasm</location>
        <location evidence="3">Cytoskeleton</location>
        <location evidence="3">Spindle</location>
    </subcellularLocation>
    <subcellularLocation>
        <location evidence="4">Cytoplasm</location>
        <location evidence="4">Cytosol</location>
    </subcellularLocation>
    <subcellularLocation>
        <location evidence="2">Mitochondrion</location>
    </subcellularLocation>
    <subcellularLocation>
        <location evidence="1">Nucleus</location>
    </subcellularLocation>
</comment>
<evidence type="ECO:0000256" key="2">
    <source>
        <dbReference type="ARBA" id="ARBA00004173"/>
    </source>
</evidence>
<dbReference type="PANTHER" id="PTHR21660">
    <property type="entry name" value="THIOESTERASE SUPERFAMILY MEMBER-RELATED"/>
    <property type="match status" value="1"/>
</dbReference>
<feature type="domain" description="Thioesterase" evidence="24">
    <location>
        <begin position="56"/>
        <end position="130"/>
    </location>
</feature>
<comment type="catalytic activity">
    <reaction evidence="17">
        <text>a fatty acyl-CoA + H2O = a fatty acid + CoA + H(+)</text>
        <dbReference type="Rhea" id="RHEA:16781"/>
        <dbReference type="ChEBI" id="CHEBI:15377"/>
        <dbReference type="ChEBI" id="CHEBI:15378"/>
        <dbReference type="ChEBI" id="CHEBI:28868"/>
        <dbReference type="ChEBI" id="CHEBI:57287"/>
        <dbReference type="ChEBI" id="CHEBI:77636"/>
    </reaction>
    <physiologicalReaction direction="left-to-right" evidence="17">
        <dbReference type="Rhea" id="RHEA:16782"/>
    </physiologicalReaction>
</comment>
<evidence type="ECO:0000256" key="17">
    <source>
        <dbReference type="ARBA" id="ARBA00052976"/>
    </source>
</evidence>
<sequence length="141" mass="14997">MAANSAKQLAKLGQCLQKFCKTTDFNRVMAKAVPVACTKNTCTVELAIDTEHANTYGTLHGGLTASLVDTMTTMALVANDSPPGVSVELSVSYMRPAAVGSTLLIHSEIVKLGKSMAFLTSEFRDKESGKLIATGKHIKHL</sequence>
<evidence type="ECO:0000313" key="26">
    <source>
        <dbReference type="WBParaSite" id="maker-uti_cns_0045700-snap-gene-0.9-mRNA-1"/>
    </source>
</evidence>
<keyword evidence="25" id="KW-1185">Reference proteome</keyword>
<evidence type="ECO:0000256" key="21">
    <source>
        <dbReference type="ARBA" id="ARBA00075657"/>
    </source>
</evidence>
<comment type="similarity">
    <text evidence="5">Belongs to the thioesterase PaaI family.</text>
</comment>
<dbReference type="SUPFAM" id="SSF54637">
    <property type="entry name" value="Thioesterase/thiol ester dehydrase-isomerase"/>
    <property type="match status" value="1"/>
</dbReference>
<keyword evidence="7" id="KW-0378">Hydrolase</keyword>
<dbReference type="PANTHER" id="PTHR21660:SF1">
    <property type="entry name" value="ACYL-COENZYME A THIOESTERASE 13"/>
    <property type="match status" value="1"/>
</dbReference>
<accession>A0A1I8J3T7</accession>
<comment type="catalytic activity">
    <reaction evidence="13">
        <text>octanoyl-CoA + H2O = octanoate + CoA + H(+)</text>
        <dbReference type="Rhea" id="RHEA:30143"/>
        <dbReference type="ChEBI" id="CHEBI:15377"/>
        <dbReference type="ChEBI" id="CHEBI:15378"/>
        <dbReference type="ChEBI" id="CHEBI:25646"/>
        <dbReference type="ChEBI" id="CHEBI:57287"/>
        <dbReference type="ChEBI" id="CHEBI:57386"/>
    </reaction>
    <physiologicalReaction direction="left-to-right" evidence="13">
        <dbReference type="Rhea" id="RHEA:30144"/>
    </physiologicalReaction>
</comment>
<reference evidence="26" key="1">
    <citation type="submission" date="2016-11" db="UniProtKB">
        <authorList>
            <consortium name="WormBaseParasite"/>
        </authorList>
    </citation>
    <scope>IDENTIFICATION</scope>
</reference>
<evidence type="ECO:0000256" key="3">
    <source>
        <dbReference type="ARBA" id="ARBA00004186"/>
    </source>
</evidence>
<evidence type="ECO:0000256" key="10">
    <source>
        <dbReference type="ARBA" id="ARBA00023128"/>
    </source>
</evidence>
<dbReference type="FunFam" id="3.10.129.10:FF:000021">
    <property type="entry name" value="Acyl-coenzyme A thioesterase 13"/>
    <property type="match status" value="1"/>
</dbReference>
<evidence type="ECO:0000256" key="9">
    <source>
        <dbReference type="ARBA" id="ARBA00023098"/>
    </source>
</evidence>
<comment type="catalytic activity">
    <reaction evidence="16">
        <text>hexanoyl-CoA + H2O = hexanoate + CoA + H(+)</text>
        <dbReference type="Rhea" id="RHEA:40115"/>
        <dbReference type="ChEBI" id="CHEBI:15377"/>
        <dbReference type="ChEBI" id="CHEBI:15378"/>
        <dbReference type="ChEBI" id="CHEBI:17120"/>
        <dbReference type="ChEBI" id="CHEBI:57287"/>
        <dbReference type="ChEBI" id="CHEBI:62620"/>
    </reaction>
    <physiologicalReaction direction="left-to-right" evidence="16">
        <dbReference type="Rhea" id="RHEA:40116"/>
    </physiologicalReaction>
</comment>
<dbReference type="Pfam" id="PF03061">
    <property type="entry name" value="4HBT"/>
    <property type="match status" value="1"/>
</dbReference>
<dbReference type="GO" id="GO:0005739">
    <property type="term" value="C:mitochondrion"/>
    <property type="evidence" value="ECO:0007669"/>
    <property type="project" value="UniProtKB-SubCell"/>
</dbReference>
<dbReference type="Gene3D" id="3.10.129.10">
    <property type="entry name" value="Hotdog Thioesterase"/>
    <property type="match status" value="1"/>
</dbReference>
<dbReference type="CDD" id="cd03443">
    <property type="entry name" value="PaaI_thioesterase"/>
    <property type="match status" value="1"/>
</dbReference>
<evidence type="ECO:0000256" key="18">
    <source>
        <dbReference type="ARBA" id="ARBA00058205"/>
    </source>
</evidence>
<evidence type="ECO:0000256" key="23">
    <source>
        <dbReference type="ARBA" id="ARBA00083956"/>
    </source>
</evidence>
<dbReference type="GO" id="GO:0047617">
    <property type="term" value="F:fatty acyl-CoA hydrolase activity"/>
    <property type="evidence" value="ECO:0007669"/>
    <property type="project" value="InterPro"/>
</dbReference>
<keyword evidence="9" id="KW-0443">Lipid metabolism</keyword>
<dbReference type="InterPro" id="IPR029069">
    <property type="entry name" value="HotDog_dom_sf"/>
</dbReference>
<keyword evidence="8" id="KW-0007">Acetylation</keyword>
<evidence type="ECO:0000256" key="8">
    <source>
        <dbReference type="ARBA" id="ARBA00022990"/>
    </source>
</evidence>
<dbReference type="InterPro" id="IPR003736">
    <property type="entry name" value="PAAI_dom"/>
</dbReference>
<name>A0A1I8J3T7_9PLAT</name>
<evidence type="ECO:0000256" key="4">
    <source>
        <dbReference type="ARBA" id="ARBA00004514"/>
    </source>
</evidence>
<dbReference type="Proteomes" id="UP000095280">
    <property type="component" value="Unplaced"/>
</dbReference>
<dbReference type="InterPro" id="IPR039298">
    <property type="entry name" value="ACOT13"/>
</dbReference>
<comment type="catalytic activity">
    <reaction evidence="15">
        <text>dodecanoyl-CoA + H2O = dodecanoate + CoA + H(+)</text>
        <dbReference type="Rhea" id="RHEA:30135"/>
        <dbReference type="ChEBI" id="CHEBI:15377"/>
        <dbReference type="ChEBI" id="CHEBI:15378"/>
        <dbReference type="ChEBI" id="CHEBI:18262"/>
        <dbReference type="ChEBI" id="CHEBI:57287"/>
        <dbReference type="ChEBI" id="CHEBI:57375"/>
    </reaction>
    <physiologicalReaction direction="left-to-right" evidence="15">
        <dbReference type="Rhea" id="RHEA:30136"/>
    </physiologicalReaction>
</comment>
<keyword evidence="12" id="KW-0539">Nucleus</keyword>
<dbReference type="NCBIfam" id="TIGR00369">
    <property type="entry name" value="unchar_dom_1"/>
    <property type="match status" value="1"/>
</dbReference>
<dbReference type="GO" id="GO:0005819">
    <property type="term" value="C:spindle"/>
    <property type="evidence" value="ECO:0007669"/>
    <property type="project" value="UniProtKB-SubCell"/>
</dbReference>
<evidence type="ECO:0000256" key="20">
    <source>
        <dbReference type="ARBA" id="ARBA00067273"/>
    </source>
</evidence>
<evidence type="ECO:0000256" key="13">
    <source>
        <dbReference type="ARBA" id="ARBA00047588"/>
    </source>
</evidence>
<evidence type="ECO:0000313" key="25">
    <source>
        <dbReference type="Proteomes" id="UP000095280"/>
    </source>
</evidence>
<dbReference type="GO" id="GO:0005634">
    <property type="term" value="C:nucleus"/>
    <property type="evidence" value="ECO:0007669"/>
    <property type="project" value="UniProtKB-SubCell"/>
</dbReference>